<dbReference type="GO" id="GO:0020037">
    <property type="term" value="F:heme binding"/>
    <property type="evidence" value="ECO:0007669"/>
    <property type="project" value="InterPro"/>
</dbReference>
<dbReference type="InterPro" id="IPR036047">
    <property type="entry name" value="F-box-like_dom_sf"/>
</dbReference>
<dbReference type="InterPro" id="IPR017972">
    <property type="entry name" value="Cyt_P450_CS"/>
</dbReference>
<dbReference type="InterPro" id="IPR001128">
    <property type="entry name" value="Cyt_P450"/>
</dbReference>
<protein>
    <recommendedName>
        <fullName evidence="9">F-box domain-containing protein</fullName>
    </recommendedName>
</protein>
<feature type="binding site" description="axial binding residue" evidence="7">
    <location>
        <position position="1121"/>
    </location>
    <ligand>
        <name>heme</name>
        <dbReference type="ChEBI" id="CHEBI:30413"/>
    </ligand>
    <ligandPart>
        <name>Fe</name>
        <dbReference type="ChEBI" id="CHEBI:18248"/>
    </ligandPart>
</feature>
<keyword evidence="6" id="KW-0503">Monooxygenase</keyword>
<feature type="compositionally biased region" description="Polar residues" evidence="8">
    <location>
        <begin position="290"/>
        <end position="303"/>
    </location>
</feature>
<dbReference type="PANTHER" id="PTHR46206">
    <property type="entry name" value="CYTOCHROME P450"/>
    <property type="match status" value="1"/>
</dbReference>
<dbReference type="CDD" id="cd11041">
    <property type="entry name" value="CYP503A1-like"/>
    <property type="match status" value="1"/>
</dbReference>
<gene>
    <name evidence="10" type="ORF">D9756_003083</name>
</gene>
<evidence type="ECO:0000256" key="1">
    <source>
        <dbReference type="ARBA" id="ARBA00001971"/>
    </source>
</evidence>
<evidence type="ECO:0000313" key="10">
    <source>
        <dbReference type="EMBL" id="KAF5359688.1"/>
    </source>
</evidence>
<name>A0A8H5G7C4_9AGAR</name>
<evidence type="ECO:0000256" key="7">
    <source>
        <dbReference type="PIRSR" id="PIRSR602403-1"/>
    </source>
</evidence>
<keyword evidence="7" id="KW-0349">Heme</keyword>
<dbReference type="SUPFAM" id="SSF48264">
    <property type="entry name" value="Cytochrome P450"/>
    <property type="match status" value="1"/>
</dbReference>
<evidence type="ECO:0000313" key="11">
    <source>
        <dbReference type="Proteomes" id="UP000559027"/>
    </source>
</evidence>
<dbReference type="GO" id="GO:0005506">
    <property type="term" value="F:iron ion binding"/>
    <property type="evidence" value="ECO:0007669"/>
    <property type="project" value="InterPro"/>
</dbReference>
<dbReference type="InterPro" id="IPR002403">
    <property type="entry name" value="Cyt_P450_E_grp-IV"/>
</dbReference>
<feature type="domain" description="F-box" evidence="9">
    <location>
        <begin position="57"/>
        <end position="106"/>
    </location>
</feature>
<dbReference type="PRINTS" id="PR00465">
    <property type="entry name" value="EP450IV"/>
</dbReference>
<reference evidence="10 11" key="1">
    <citation type="journal article" date="2020" name="ISME J.">
        <title>Uncovering the hidden diversity of litter-decomposition mechanisms in mushroom-forming fungi.</title>
        <authorList>
            <person name="Floudas D."/>
            <person name="Bentzer J."/>
            <person name="Ahren D."/>
            <person name="Johansson T."/>
            <person name="Persson P."/>
            <person name="Tunlid A."/>
        </authorList>
    </citation>
    <scope>NUCLEOTIDE SEQUENCE [LARGE SCALE GENOMIC DNA]</scope>
    <source>
        <strain evidence="10 11">CBS 146.42</strain>
    </source>
</reference>
<dbReference type="InterPro" id="IPR001810">
    <property type="entry name" value="F-box_dom"/>
</dbReference>
<dbReference type="GO" id="GO:0004497">
    <property type="term" value="F:monooxygenase activity"/>
    <property type="evidence" value="ECO:0007669"/>
    <property type="project" value="UniProtKB-KW"/>
</dbReference>
<dbReference type="Pfam" id="PF00646">
    <property type="entry name" value="F-box"/>
    <property type="match status" value="1"/>
</dbReference>
<evidence type="ECO:0000256" key="6">
    <source>
        <dbReference type="ARBA" id="ARBA00023033"/>
    </source>
</evidence>
<evidence type="ECO:0000259" key="9">
    <source>
        <dbReference type="PROSITE" id="PS50181"/>
    </source>
</evidence>
<dbReference type="AlphaFoldDB" id="A0A8H5G7C4"/>
<evidence type="ECO:0000256" key="4">
    <source>
        <dbReference type="ARBA" id="ARBA00023002"/>
    </source>
</evidence>
<accession>A0A8H5G7C4</accession>
<evidence type="ECO:0000256" key="3">
    <source>
        <dbReference type="ARBA" id="ARBA00022723"/>
    </source>
</evidence>
<organism evidence="10 11">
    <name type="scientific">Leucocoprinus leucothites</name>
    <dbReference type="NCBI Taxonomy" id="201217"/>
    <lineage>
        <taxon>Eukaryota</taxon>
        <taxon>Fungi</taxon>
        <taxon>Dikarya</taxon>
        <taxon>Basidiomycota</taxon>
        <taxon>Agaricomycotina</taxon>
        <taxon>Agaricomycetes</taxon>
        <taxon>Agaricomycetidae</taxon>
        <taxon>Agaricales</taxon>
        <taxon>Agaricineae</taxon>
        <taxon>Agaricaceae</taxon>
        <taxon>Leucocoprinus</taxon>
    </lineage>
</organism>
<dbReference type="Gene3D" id="1.10.630.10">
    <property type="entry name" value="Cytochrome P450"/>
    <property type="match status" value="1"/>
</dbReference>
<keyword evidence="3 7" id="KW-0479">Metal-binding</keyword>
<dbReference type="PANTHER" id="PTHR46206:SF1">
    <property type="entry name" value="P450, PUTATIVE (EUROFUNG)-RELATED"/>
    <property type="match status" value="1"/>
</dbReference>
<dbReference type="GO" id="GO:0016705">
    <property type="term" value="F:oxidoreductase activity, acting on paired donors, with incorporation or reduction of molecular oxygen"/>
    <property type="evidence" value="ECO:0007669"/>
    <property type="project" value="InterPro"/>
</dbReference>
<dbReference type="EMBL" id="JAACJO010000004">
    <property type="protein sequence ID" value="KAF5359688.1"/>
    <property type="molecule type" value="Genomic_DNA"/>
</dbReference>
<sequence>MTSTLLSSKRHKYPLSWQPPHPPFHLDAAYIHYERLQLQQSYNKKKSILRKGKEGSLSCFTLLPVDVFYEIIRYLHPQDVLSLARSTRRLRQLLMTRDARFAWKSALSNAEGLPCCPSDLSEPQYANLAFDQHCHLCLAPRVQDVLWSCRIRSCKKCIPKCFLRMDELVLLLPKTLDIPKPETIFLYIVYPKPKSGNSGTIWFYKPVVEAYLRELAELDESDKDTLSRWCNTKRMILDRTKAMRSTSLRPAFSPFATYGKADSRTLGSMKALRHRVNHLSQKAAGRLAVGSSNAGNTTRQVQNLDGEGREHLQVPDDVLYELAHYLDTYHLQRLLLLNKSTYGIILPLIWSDIDTRDGVNPERQIGDLSKALQLKPERGLLIKSLILGMDVAMTENSKLSVVTAGTIIQLSNQGYLVNMTRFWWFCKKAPVDQMWASLHKNCPLLKDIGIRRGPDNLTIEPDSSIMKFRDLIGFHLTTHGVYRYHHPNQVRVALDGNCIPLALYEMLVEHCPRLRQLTFDGSCPEQSIWDTWPILEGTWPELQSLSLGMVKYFKAKRPAAEEATAILRFMGRHQNLRELRFTGAAHWASHEMVHSCPSLTKLAYFRGRNVHLKAAESLPCLKSVFLTDLFVDSANFSVPFGSIWGIPGLYKIGSLHRVLLPPANMIISSLAEFTPKESVYCVSLLVLAASLCKAYLNKYRAQPEHVPTIGHSGRLTSFLSVIKLFSHGREMLQKGYALNPSGIFKVPGIDRWEYIVAGGESLEDLKRAGDREVDFHEAIVERMRLDYTVKSNIEHSTYHLKFVKTRMTSFGPYCEDLHDECIMAMQDLIQTTDRDWKNVLLWDTLINLVGRMGCRVLVGLPLCRDSEFLQLCIGFSWNIMVSGTMIGLIPGPLRPIIGPWLSSYEKHKQLALKHLRPVIEERLKMIEEYGNDWAGKPDDMLSWMIDEAQGEDAKVENIAMRVLFVSFAAMHNTALVTSSFLLDLAARPEYIEPLRQEAQDITESEGWSKSAVARMYRIDSFIKESGRFTSLSGITSVRKVTDPNGFRFSNGITLPHGASVSVISDAIHNDAAFYDDPDTFDGARFYNLRKSGLDGEEYQLKHAFSSLAPNWLFWGVGRHACPGRFFAAHEIKVILAQILLNYDIALVDGKKPDNQWVTLYSLPDTKARLLFRKRSSTEDTGKK</sequence>
<dbReference type="Proteomes" id="UP000559027">
    <property type="component" value="Unassembled WGS sequence"/>
</dbReference>
<dbReference type="PROSITE" id="PS50181">
    <property type="entry name" value="FBOX"/>
    <property type="match status" value="1"/>
</dbReference>
<comment type="caution">
    <text evidence="10">The sequence shown here is derived from an EMBL/GenBank/DDBJ whole genome shotgun (WGS) entry which is preliminary data.</text>
</comment>
<keyword evidence="4" id="KW-0560">Oxidoreductase</keyword>
<dbReference type="OrthoDB" id="1844152at2759"/>
<evidence type="ECO:0000256" key="2">
    <source>
        <dbReference type="ARBA" id="ARBA00010617"/>
    </source>
</evidence>
<evidence type="ECO:0000256" key="5">
    <source>
        <dbReference type="ARBA" id="ARBA00023004"/>
    </source>
</evidence>
<keyword evidence="5 7" id="KW-0408">Iron</keyword>
<dbReference type="PROSITE" id="PS00086">
    <property type="entry name" value="CYTOCHROME_P450"/>
    <property type="match status" value="1"/>
</dbReference>
<feature type="region of interest" description="Disordered" evidence="8">
    <location>
        <begin position="287"/>
        <end position="308"/>
    </location>
</feature>
<proteinExistence type="inferred from homology"/>
<dbReference type="SUPFAM" id="SSF81383">
    <property type="entry name" value="F-box domain"/>
    <property type="match status" value="1"/>
</dbReference>
<dbReference type="InterPro" id="IPR036396">
    <property type="entry name" value="Cyt_P450_sf"/>
</dbReference>
<dbReference type="Pfam" id="PF00067">
    <property type="entry name" value="p450"/>
    <property type="match status" value="1"/>
</dbReference>
<comment type="cofactor">
    <cofactor evidence="1 7">
        <name>heme</name>
        <dbReference type="ChEBI" id="CHEBI:30413"/>
    </cofactor>
</comment>
<evidence type="ECO:0000256" key="8">
    <source>
        <dbReference type="SAM" id="MobiDB-lite"/>
    </source>
</evidence>
<keyword evidence="11" id="KW-1185">Reference proteome</keyword>
<comment type="similarity">
    <text evidence="2">Belongs to the cytochrome P450 family.</text>
</comment>